<dbReference type="RefSeq" id="WP_146858086.1">
    <property type="nucleotide sequence ID" value="NZ_BKAU01000001.1"/>
</dbReference>
<sequence length="248" mass="27401">MARQTSLFTFTGKAGNMIGYYRDGKHYFRSMPETVRQTAATRRAALGFGAASRKGRLIRSAFASELDVRFDGSRVNRLNKVLIEAGRNNNAPLAGFRFNQHTGTDRFFTEAPTLSRNGIFHIPPQTLPQLKGVTRLEVKVIAARINFAERRVVGTETALIMLDPREAFAGAALDVDVSGKGTLIVTMQVRGMYGAQPSGNRKYLAADIIAVMEPKTGEIFHKAAHPQELVLRQRLQSLFPAPAVVQRE</sequence>
<protein>
    <submittedName>
        <fullName evidence="1">Uncharacterized protein</fullName>
    </submittedName>
</protein>
<accession>A0A512RFT0</accession>
<organism evidence="1 2">
    <name type="scientific">Chitinophaga cymbidii</name>
    <dbReference type="NCBI Taxonomy" id="1096750"/>
    <lineage>
        <taxon>Bacteria</taxon>
        <taxon>Pseudomonadati</taxon>
        <taxon>Bacteroidota</taxon>
        <taxon>Chitinophagia</taxon>
        <taxon>Chitinophagales</taxon>
        <taxon>Chitinophagaceae</taxon>
        <taxon>Chitinophaga</taxon>
    </lineage>
</organism>
<comment type="caution">
    <text evidence="1">The sequence shown here is derived from an EMBL/GenBank/DDBJ whole genome shotgun (WGS) entry which is preliminary data.</text>
</comment>
<dbReference type="AlphaFoldDB" id="A0A512RFT0"/>
<evidence type="ECO:0000313" key="1">
    <source>
        <dbReference type="EMBL" id="GEP94567.1"/>
    </source>
</evidence>
<dbReference type="EMBL" id="BKAU01000001">
    <property type="protein sequence ID" value="GEP94567.1"/>
    <property type="molecule type" value="Genomic_DNA"/>
</dbReference>
<gene>
    <name evidence="1" type="ORF">CCY01nite_08270</name>
</gene>
<dbReference type="OrthoDB" id="681012at2"/>
<name>A0A512RFT0_9BACT</name>
<keyword evidence="2" id="KW-1185">Reference proteome</keyword>
<evidence type="ECO:0000313" key="2">
    <source>
        <dbReference type="Proteomes" id="UP000321436"/>
    </source>
</evidence>
<reference evidence="1 2" key="1">
    <citation type="submission" date="2019-07" db="EMBL/GenBank/DDBJ databases">
        <title>Whole genome shotgun sequence of Chitinophaga cymbidii NBRC 109752.</title>
        <authorList>
            <person name="Hosoyama A."/>
            <person name="Uohara A."/>
            <person name="Ohji S."/>
            <person name="Ichikawa N."/>
        </authorList>
    </citation>
    <scope>NUCLEOTIDE SEQUENCE [LARGE SCALE GENOMIC DNA]</scope>
    <source>
        <strain evidence="1 2">NBRC 109752</strain>
    </source>
</reference>
<proteinExistence type="predicted"/>
<dbReference type="Proteomes" id="UP000321436">
    <property type="component" value="Unassembled WGS sequence"/>
</dbReference>